<dbReference type="Proteomes" id="UP000821598">
    <property type="component" value="Unassembled WGS sequence"/>
</dbReference>
<name>A0A7W8LF34_9BURK</name>
<dbReference type="RefSeq" id="WP_176122870.1">
    <property type="nucleotide sequence ID" value="NZ_JACHDE010000046.1"/>
</dbReference>
<dbReference type="EMBL" id="VOMC01000006">
    <property type="protein sequence ID" value="NVI03734.1"/>
    <property type="molecule type" value="Genomic_DNA"/>
</dbReference>
<dbReference type="EMBL" id="JACHDE010000046">
    <property type="protein sequence ID" value="MBB5405859.1"/>
    <property type="molecule type" value="Genomic_DNA"/>
</dbReference>
<accession>A0A7W8LF34</accession>
<evidence type="ECO:0000313" key="2">
    <source>
        <dbReference type="EMBL" id="MBB5405859.1"/>
    </source>
</evidence>
<protein>
    <submittedName>
        <fullName evidence="2">Uncharacterized protein</fullName>
    </submittedName>
</protein>
<reference evidence="2 4" key="2">
    <citation type="submission" date="2020-08" db="EMBL/GenBank/DDBJ databases">
        <title>Genomic Encyclopedia of Type Strains, Phase IV (KMG-V): Genome sequencing to study the core and pangenomes of soil and plant-associated prokaryotes.</title>
        <authorList>
            <person name="Whitman W."/>
        </authorList>
    </citation>
    <scope>NUCLEOTIDE SEQUENCE [LARGE SCALE GENOMIC DNA]</scope>
    <source>
        <strain evidence="2 4">JPY162</strain>
    </source>
</reference>
<evidence type="ECO:0000313" key="4">
    <source>
        <dbReference type="Proteomes" id="UP000592820"/>
    </source>
</evidence>
<dbReference type="Proteomes" id="UP000592820">
    <property type="component" value="Unassembled WGS sequence"/>
</dbReference>
<proteinExistence type="predicted"/>
<reference evidence="3 5" key="1">
    <citation type="submission" date="2019-08" db="EMBL/GenBank/DDBJ databases">
        <title>Paraburkholderia simonii sp. nov. and P. youngii sp. nov. Brazilian and Mexican Mimosa-associated rhizobia.</title>
        <authorList>
            <person name="Mavima L."/>
            <person name="Beukes C.W."/>
            <person name="Palmer M."/>
            <person name="De Meyer S.E."/>
            <person name="James E.K."/>
            <person name="Maluk M."/>
            <person name="Avontuur J.R."/>
            <person name="Chan W.Y."/>
            <person name="Venter S.N."/>
            <person name="Steenkamp E.T."/>
        </authorList>
    </citation>
    <scope>NUCLEOTIDE SEQUENCE [LARGE SCALE GENOMIC DNA]</scope>
    <source>
        <strain evidence="3 5">JPY454</strain>
    </source>
</reference>
<organism evidence="2 4">
    <name type="scientific">Paraburkholderia youngii</name>
    <dbReference type="NCBI Taxonomy" id="2782701"/>
    <lineage>
        <taxon>Bacteria</taxon>
        <taxon>Pseudomonadati</taxon>
        <taxon>Pseudomonadota</taxon>
        <taxon>Betaproteobacteria</taxon>
        <taxon>Burkholderiales</taxon>
        <taxon>Burkholderiaceae</taxon>
        <taxon>Paraburkholderia</taxon>
    </lineage>
</organism>
<evidence type="ECO:0000256" key="1">
    <source>
        <dbReference type="SAM" id="MobiDB-lite"/>
    </source>
</evidence>
<feature type="compositionally biased region" description="Basic and acidic residues" evidence="1">
    <location>
        <begin position="49"/>
        <end position="60"/>
    </location>
</feature>
<dbReference type="AlphaFoldDB" id="A0A7W8LF34"/>
<gene>
    <name evidence="3" type="ORF">FSB64_08035</name>
    <name evidence="2" type="ORF">HDG41_007957</name>
</gene>
<evidence type="ECO:0000313" key="5">
    <source>
        <dbReference type="Proteomes" id="UP000821598"/>
    </source>
</evidence>
<sequence length="60" mass="6439">MTTQQQQPKTPKPADADTGNEGTFETDISESGDDGTSVRQAEVKEEDLSEVKPSQEKGGQ</sequence>
<evidence type="ECO:0000313" key="3">
    <source>
        <dbReference type="EMBL" id="NVI03734.1"/>
    </source>
</evidence>
<feature type="region of interest" description="Disordered" evidence="1">
    <location>
        <begin position="1"/>
        <end position="60"/>
    </location>
</feature>
<comment type="caution">
    <text evidence="2">The sequence shown here is derived from an EMBL/GenBank/DDBJ whole genome shotgun (WGS) entry which is preliminary data.</text>
</comment>
<keyword evidence="5" id="KW-1185">Reference proteome</keyword>